<gene>
    <name evidence="2" type="ORF">A4X13_0g3046</name>
</gene>
<dbReference type="AlphaFoldDB" id="A0A177TFP2"/>
<organism evidence="2 3">
    <name type="scientific">Tilletia indica</name>
    <dbReference type="NCBI Taxonomy" id="43049"/>
    <lineage>
        <taxon>Eukaryota</taxon>
        <taxon>Fungi</taxon>
        <taxon>Dikarya</taxon>
        <taxon>Basidiomycota</taxon>
        <taxon>Ustilaginomycotina</taxon>
        <taxon>Exobasidiomycetes</taxon>
        <taxon>Tilletiales</taxon>
        <taxon>Tilletiaceae</taxon>
        <taxon>Tilletia</taxon>
    </lineage>
</organism>
<evidence type="ECO:0000313" key="2">
    <source>
        <dbReference type="EMBL" id="KAE8255402.1"/>
    </source>
</evidence>
<dbReference type="EMBL" id="LWDF02000160">
    <property type="protein sequence ID" value="KAE8255402.1"/>
    <property type="molecule type" value="Genomic_DNA"/>
</dbReference>
<feature type="compositionally biased region" description="Low complexity" evidence="1">
    <location>
        <begin position="93"/>
        <end position="103"/>
    </location>
</feature>
<feature type="compositionally biased region" description="Basic and acidic residues" evidence="1">
    <location>
        <begin position="49"/>
        <end position="58"/>
    </location>
</feature>
<feature type="region of interest" description="Disordered" evidence="1">
    <location>
        <begin position="1"/>
        <end position="131"/>
    </location>
</feature>
<keyword evidence="3" id="KW-1185">Reference proteome</keyword>
<evidence type="ECO:0000256" key="1">
    <source>
        <dbReference type="SAM" id="MobiDB-lite"/>
    </source>
</evidence>
<comment type="caution">
    <text evidence="2">The sequence shown here is derived from an EMBL/GenBank/DDBJ whole genome shotgun (WGS) entry which is preliminary data.</text>
</comment>
<reference evidence="2" key="2">
    <citation type="journal article" date="2019" name="IMA Fungus">
        <title>Genome sequencing and comparison of five Tilletia species to identify candidate genes for the detection of regulated species infecting wheat.</title>
        <authorList>
            <person name="Nguyen H.D.T."/>
            <person name="Sultana T."/>
            <person name="Kesanakurti P."/>
            <person name="Hambleton S."/>
        </authorList>
    </citation>
    <scope>NUCLEOTIDE SEQUENCE</scope>
    <source>
        <strain evidence="2">DAOMC 236416</strain>
    </source>
</reference>
<evidence type="ECO:0000313" key="3">
    <source>
        <dbReference type="Proteomes" id="UP000077521"/>
    </source>
</evidence>
<sequence>MSSTRSQLDYVDVPMTTRSTRIEISDDDEEGAGQDPTDLILDAEQSTHNSDDISDHHASSTSTPKTPRRATRRSNGSGRKQTGGRKRSTAQQSKAGTAVTTTRTTRRSRAKASSKQDEEASEGPAANELVPFARPSTVDAPTLDANLVERLNAGEVAQIVRTTLQASVPSNQGNSETRVALAVKASIAACIAACLAP</sequence>
<dbReference type="Proteomes" id="UP000077521">
    <property type="component" value="Unassembled WGS sequence"/>
</dbReference>
<accession>A0A177TFP2</accession>
<reference evidence="2" key="1">
    <citation type="submission" date="2016-04" db="EMBL/GenBank/DDBJ databases">
        <authorList>
            <person name="Nguyen H.D."/>
            <person name="Samba Siva P."/>
            <person name="Cullis J."/>
            <person name="Levesque C.A."/>
            <person name="Hambleton S."/>
        </authorList>
    </citation>
    <scope>NUCLEOTIDE SEQUENCE</scope>
    <source>
        <strain evidence="2">DAOMC 236416</strain>
    </source>
</reference>
<protein>
    <submittedName>
        <fullName evidence="2">Uncharacterized protein</fullName>
    </submittedName>
</protein>
<proteinExistence type="predicted"/>
<name>A0A177TFP2_9BASI</name>